<evidence type="ECO:0000313" key="2">
    <source>
        <dbReference type="EMBL" id="CAI9260775.1"/>
    </source>
</evidence>
<dbReference type="AlphaFoldDB" id="A0AA35Y109"/>
<dbReference type="EMBL" id="OX465086">
    <property type="protein sequence ID" value="CAI9260775.1"/>
    <property type="molecule type" value="Genomic_DNA"/>
</dbReference>
<gene>
    <name evidence="2" type="ORF">LSALG_LOCUS1601</name>
</gene>
<evidence type="ECO:0000256" key="1">
    <source>
        <dbReference type="SAM" id="MobiDB-lite"/>
    </source>
</evidence>
<protein>
    <submittedName>
        <fullName evidence="2">Uncharacterized protein</fullName>
    </submittedName>
</protein>
<feature type="compositionally biased region" description="Polar residues" evidence="1">
    <location>
        <begin position="206"/>
        <end position="230"/>
    </location>
</feature>
<proteinExistence type="predicted"/>
<organism evidence="2 3">
    <name type="scientific">Lactuca saligna</name>
    <name type="common">Willowleaf lettuce</name>
    <dbReference type="NCBI Taxonomy" id="75948"/>
    <lineage>
        <taxon>Eukaryota</taxon>
        <taxon>Viridiplantae</taxon>
        <taxon>Streptophyta</taxon>
        <taxon>Embryophyta</taxon>
        <taxon>Tracheophyta</taxon>
        <taxon>Spermatophyta</taxon>
        <taxon>Magnoliopsida</taxon>
        <taxon>eudicotyledons</taxon>
        <taxon>Gunneridae</taxon>
        <taxon>Pentapetalae</taxon>
        <taxon>asterids</taxon>
        <taxon>campanulids</taxon>
        <taxon>Asterales</taxon>
        <taxon>Asteraceae</taxon>
        <taxon>Cichorioideae</taxon>
        <taxon>Cichorieae</taxon>
        <taxon>Lactucinae</taxon>
        <taxon>Lactuca</taxon>
    </lineage>
</organism>
<name>A0AA35Y109_LACSI</name>
<feature type="region of interest" description="Disordered" evidence="1">
    <location>
        <begin position="202"/>
        <end position="230"/>
    </location>
</feature>
<reference evidence="2" key="1">
    <citation type="submission" date="2023-04" db="EMBL/GenBank/DDBJ databases">
        <authorList>
            <person name="Vijverberg K."/>
            <person name="Xiong W."/>
            <person name="Schranz E."/>
        </authorList>
    </citation>
    <scope>NUCLEOTIDE SEQUENCE</scope>
</reference>
<sequence length="318" mass="35367">MRWDISLLSRLRVVLRGRIFQEFVISSLGLCVDVLLARLLVWISQSFSSSQSWPDYIMAGILVPTHVEVAQFHHMFIPKSIIDDPLIFPSVGQIYDAMLNLVSPMNSILVTYKASLNNTSYATIPITLTFKEGTSTNLPISKKKSKSKPKVVRKEASMKTVYEKYLEKIFKVFEVDSTQDEKKKRKVIVVLKRIKKIRALDDEEPSTNAPKSVHSPNVTGNTSNVDPNNDSIEPIITSIPEKTIVIQHEFHISESFMEEGISSNIIGNLNNVDSNINMVEGISTSALDTSSIPPPSVTSMIVSTSVPVVSPTFQGVMN</sequence>
<evidence type="ECO:0000313" key="3">
    <source>
        <dbReference type="Proteomes" id="UP001177003"/>
    </source>
</evidence>
<dbReference type="Proteomes" id="UP001177003">
    <property type="component" value="Chromosome 0"/>
</dbReference>
<keyword evidence="3" id="KW-1185">Reference proteome</keyword>
<accession>A0AA35Y109</accession>